<gene>
    <name evidence="3" type="ORF">HD596_011195</name>
</gene>
<evidence type="ECO:0008006" key="5">
    <source>
        <dbReference type="Google" id="ProtNLM"/>
    </source>
</evidence>
<keyword evidence="2" id="KW-0732">Signal</keyword>
<dbReference type="PROSITE" id="PS51257">
    <property type="entry name" value="PROKAR_LIPOPROTEIN"/>
    <property type="match status" value="1"/>
</dbReference>
<feature type="chain" id="PRO_5030685274" description="Lipoprotein" evidence="2">
    <location>
        <begin position="28"/>
        <end position="181"/>
    </location>
</feature>
<evidence type="ECO:0000313" key="4">
    <source>
        <dbReference type="Proteomes" id="UP000579153"/>
    </source>
</evidence>
<sequence length="181" mass="18608">MFAHRAALVLGALTLAAALAGCSAGQAEPQVASLRKSGDASPSASAGATMNQQDALMQWAACMRRHGVAVKDPGTTTGPLIPQGGVGSQTLQRAQQSCRSYLQAAGGNQDEVGGPAALDKFLELATCMREHGVQDFPDPVLDANGSVTFNGKIDRKAPHYQEASDACKGKLPSSGTWGGSR</sequence>
<evidence type="ECO:0000256" key="2">
    <source>
        <dbReference type="SAM" id="SignalP"/>
    </source>
</evidence>
<evidence type="ECO:0000313" key="3">
    <source>
        <dbReference type="EMBL" id="MBB5784439.1"/>
    </source>
</evidence>
<dbReference type="Proteomes" id="UP000579153">
    <property type="component" value="Unassembled WGS sequence"/>
</dbReference>
<protein>
    <recommendedName>
        <fullName evidence="5">Lipoprotein</fullName>
    </recommendedName>
</protein>
<comment type="caution">
    <text evidence="3">The sequence shown here is derived from an EMBL/GenBank/DDBJ whole genome shotgun (WGS) entry which is preliminary data.</text>
</comment>
<organism evidence="3 4">
    <name type="scientific">Nonomuraea jabiensis</name>
    <dbReference type="NCBI Taxonomy" id="882448"/>
    <lineage>
        <taxon>Bacteria</taxon>
        <taxon>Bacillati</taxon>
        <taxon>Actinomycetota</taxon>
        <taxon>Actinomycetes</taxon>
        <taxon>Streptosporangiales</taxon>
        <taxon>Streptosporangiaceae</taxon>
        <taxon>Nonomuraea</taxon>
    </lineage>
</organism>
<evidence type="ECO:0000256" key="1">
    <source>
        <dbReference type="SAM" id="MobiDB-lite"/>
    </source>
</evidence>
<dbReference type="EMBL" id="JACHMB010000001">
    <property type="protein sequence ID" value="MBB5784439.1"/>
    <property type="molecule type" value="Genomic_DNA"/>
</dbReference>
<proteinExistence type="predicted"/>
<keyword evidence="4" id="KW-1185">Reference proteome</keyword>
<feature type="signal peptide" evidence="2">
    <location>
        <begin position="1"/>
        <end position="27"/>
    </location>
</feature>
<dbReference type="AlphaFoldDB" id="A0A7W9LI00"/>
<reference evidence="3 4" key="1">
    <citation type="submission" date="2020-08" db="EMBL/GenBank/DDBJ databases">
        <title>Sequencing the genomes of 1000 actinobacteria strains.</title>
        <authorList>
            <person name="Klenk H.-P."/>
        </authorList>
    </citation>
    <scope>NUCLEOTIDE SEQUENCE [LARGE SCALE GENOMIC DNA]</scope>
    <source>
        <strain evidence="3 4">DSM 45507</strain>
    </source>
</reference>
<accession>A0A7W9LI00</accession>
<feature type="region of interest" description="Disordered" evidence="1">
    <location>
        <begin position="158"/>
        <end position="181"/>
    </location>
</feature>
<dbReference type="RefSeq" id="WP_185077390.1">
    <property type="nucleotide sequence ID" value="NZ_JACHMB010000001.1"/>
</dbReference>
<name>A0A7W9LI00_9ACTN</name>